<accession>A0A699RLI2</accession>
<feature type="compositionally biased region" description="Polar residues" evidence="1">
    <location>
        <begin position="1"/>
        <end position="18"/>
    </location>
</feature>
<evidence type="ECO:0000313" key="2">
    <source>
        <dbReference type="EMBL" id="GFC86218.1"/>
    </source>
</evidence>
<reference evidence="2" key="1">
    <citation type="journal article" date="2019" name="Sci. Rep.">
        <title>Draft genome of Tanacetum cinerariifolium, the natural source of mosquito coil.</title>
        <authorList>
            <person name="Yamashiro T."/>
            <person name="Shiraishi A."/>
            <person name="Satake H."/>
            <person name="Nakayama K."/>
        </authorList>
    </citation>
    <scope>NUCLEOTIDE SEQUENCE</scope>
</reference>
<feature type="compositionally biased region" description="Polar residues" evidence="1">
    <location>
        <begin position="55"/>
        <end position="71"/>
    </location>
</feature>
<feature type="compositionally biased region" description="Basic and acidic residues" evidence="1">
    <location>
        <begin position="31"/>
        <end position="40"/>
    </location>
</feature>
<comment type="caution">
    <text evidence="2">The sequence shown here is derived from an EMBL/GenBank/DDBJ whole genome shotgun (WGS) entry which is preliminary data.</text>
</comment>
<evidence type="ECO:0000256" key="1">
    <source>
        <dbReference type="SAM" id="MobiDB-lite"/>
    </source>
</evidence>
<feature type="compositionally biased region" description="Basic and acidic residues" evidence="1">
    <location>
        <begin position="73"/>
        <end position="84"/>
    </location>
</feature>
<sequence>TNPSVTIPSTSAPSTHTNMHAEENNNDQVEEGEHVPDDKFTNPYYAPTQEEVESSSHNIGNSSLPTFNQPHVSEYRWTKDHPLDQVRGNPSRPVQTR</sequence>
<gene>
    <name evidence="2" type="ORF">Tci_858188</name>
</gene>
<dbReference type="AlphaFoldDB" id="A0A699RLI2"/>
<feature type="region of interest" description="Disordered" evidence="1">
    <location>
        <begin position="1"/>
        <end position="97"/>
    </location>
</feature>
<dbReference type="EMBL" id="BKCJ011103956">
    <property type="protein sequence ID" value="GFC86218.1"/>
    <property type="molecule type" value="Genomic_DNA"/>
</dbReference>
<organism evidence="2">
    <name type="scientific">Tanacetum cinerariifolium</name>
    <name type="common">Dalmatian daisy</name>
    <name type="synonym">Chrysanthemum cinerariifolium</name>
    <dbReference type="NCBI Taxonomy" id="118510"/>
    <lineage>
        <taxon>Eukaryota</taxon>
        <taxon>Viridiplantae</taxon>
        <taxon>Streptophyta</taxon>
        <taxon>Embryophyta</taxon>
        <taxon>Tracheophyta</taxon>
        <taxon>Spermatophyta</taxon>
        <taxon>Magnoliopsida</taxon>
        <taxon>eudicotyledons</taxon>
        <taxon>Gunneridae</taxon>
        <taxon>Pentapetalae</taxon>
        <taxon>asterids</taxon>
        <taxon>campanulids</taxon>
        <taxon>Asterales</taxon>
        <taxon>Asteraceae</taxon>
        <taxon>Asteroideae</taxon>
        <taxon>Anthemideae</taxon>
        <taxon>Anthemidinae</taxon>
        <taxon>Tanacetum</taxon>
    </lineage>
</organism>
<name>A0A699RLI2_TANCI</name>
<proteinExistence type="predicted"/>
<feature type="non-terminal residue" evidence="2">
    <location>
        <position position="1"/>
    </location>
</feature>
<protein>
    <submittedName>
        <fullName evidence="2">Uncharacterized protein</fullName>
    </submittedName>
</protein>